<evidence type="ECO:0000313" key="5">
    <source>
        <dbReference type="Proteomes" id="UP001285921"/>
    </source>
</evidence>
<feature type="transmembrane region" description="Helical" evidence="3">
    <location>
        <begin position="354"/>
        <end position="375"/>
    </location>
</feature>
<name>A0ABQ6NJC4_9BACL</name>
<feature type="transmembrane region" description="Helical" evidence="3">
    <location>
        <begin position="387"/>
        <end position="415"/>
    </location>
</feature>
<evidence type="ECO:0000256" key="1">
    <source>
        <dbReference type="ARBA" id="ARBA00005278"/>
    </source>
</evidence>
<accession>A0ABQ6NJC4</accession>
<dbReference type="InterPro" id="IPR004995">
    <property type="entry name" value="Spore_Ger"/>
</dbReference>
<proteinExistence type="inferred from homology"/>
<comment type="caution">
    <text evidence="4">The sequence shown here is derived from an EMBL/GenBank/DDBJ whole genome shotgun (WGS) entry which is preliminary data.</text>
</comment>
<gene>
    <name evidence="4" type="ORF">PghCCS26_13940</name>
</gene>
<dbReference type="InterPro" id="IPR050768">
    <property type="entry name" value="UPF0353/GerABKA_families"/>
</dbReference>
<keyword evidence="2 3" id="KW-0472">Membrane</keyword>
<organism evidence="4 5">
    <name type="scientific">Paenibacillus glycanilyticus</name>
    <dbReference type="NCBI Taxonomy" id="126569"/>
    <lineage>
        <taxon>Bacteria</taxon>
        <taxon>Bacillati</taxon>
        <taxon>Bacillota</taxon>
        <taxon>Bacilli</taxon>
        <taxon>Bacillales</taxon>
        <taxon>Paenibacillaceae</taxon>
        <taxon>Paenibacillus</taxon>
    </lineage>
</organism>
<dbReference type="RefSeq" id="WP_317979298.1">
    <property type="nucleotide sequence ID" value="NZ_BTCL01000003.1"/>
</dbReference>
<evidence type="ECO:0000313" key="4">
    <source>
        <dbReference type="EMBL" id="GMK44267.1"/>
    </source>
</evidence>
<keyword evidence="3" id="KW-0812">Transmembrane</keyword>
<reference evidence="4 5" key="1">
    <citation type="submission" date="2023-05" db="EMBL/GenBank/DDBJ databases">
        <title>Draft genome of Paenibacillus sp. CCS26.</title>
        <authorList>
            <person name="Akita H."/>
            <person name="Shinto Y."/>
            <person name="Kimura Z."/>
        </authorList>
    </citation>
    <scope>NUCLEOTIDE SEQUENCE [LARGE SCALE GENOMIC DNA]</scope>
    <source>
        <strain evidence="4 5">CCS26</strain>
    </source>
</reference>
<dbReference type="EMBL" id="BTCL01000003">
    <property type="protein sequence ID" value="GMK44267.1"/>
    <property type="molecule type" value="Genomic_DNA"/>
</dbReference>
<evidence type="ECO:0008006" key="6">
    <source>
        <dbReference type="Google" id="ProtNLM"/>
    </source>
</evidence>
<dbReference type="Pfam" id="PF03323">
    <property type="entry name" value="GerA"/>
    <property type="match status" value="1"/>
</dbReference>
<evidence type="ECO:0000256" key="2">
    <source>
        <dbReference type="ARBA" id="ARBA00023136"/>
    </source>
</evidence>
<sequence>MEQISRFIQQIQTYSKELQTQSIKATVPLQLYYMSTVIVTEKIETLLIKPIFNLPEPELYIQTVCVCKTVATEQELYHELINGYALLISPTNYYFFKAEKATNDTPVDSDIETTLQGPQSALSENITTNLNIIRHRYQSDGFQMERFELGTISKTNSCLIYDSELADPSILAKVKEKLSQIDVKMLQATGQLENILNGKKKSLFPTMILTNRPDRIVLNLSQGKMVILLEGTSFVLIIPSVFYDFMSSMDDLYLPYWVAKGLVALRYIALLLTISLPALYIAVVSFNPEFFRVQLALSIAGSRGAVPYPSYIEVIFMLFMTEALTEASIRLPKVIGGTATTVGGLILGQAAQQAGLVSSIMIIVTSAVAISNFVIPINTMSFAVRAIRYPLIFFASLFGLIGVIGGLFAFACYLANLRSFDQPFLKLFVNEKNQSYK</sequence>
<dbReference type="PIRSF" id="PIRSF005690">
    <property type="entry name" value="GerBA"/>
    <property type="match status" value="1"/>
</dbReference>
<dbReference type="PANTHER" id="PTHR22550">
    <property type="entry name" value="SPORE GERMINATION PROTEIN"/>
    <property type="match status" value="1"/>
</dbReference>
<feature type="transmembrane region" description="Helical" evidence="3">
    <location>
        <begin position="263"/>
        <end position="286"/>
    </location>
</feature>
<evidence type="ECO:0000256" key="3">
    <source>
        <dbReference type="SAM" id="Phobius"/>
    </source>
</evidence>
<dbReference type="PANTHER" id="PTHR22550:SF5">
    <property type="entry name" value="LEUCINE ZIPPER PROTEIN 4"/>
    <property type="match status" value="1"/>
</dbReference>
<protein>
    <recommendedName>
        <fullName evidence="6">Spore germination protein</fullName>
    </recommendedName>
</protein>
<feature type="transmembrane region" description="Helical" evidence="3">
    <location>
        <begin position="225"/>
        <end position="243"/>
    </location>
</feature>
<dbReference type="Proteomes" id="UP001285921">
    <property type="component" value="Unassembled WGS sequence"/>
</dbReference>
<keyword evidence="5" id="KW-1185">Reference proteome</keyword>
<keyword evidence="3" id="KW-1133">Transmembrane helix</keyword>
<comment type="similarity">
    <text evidence="1">Belongs to the GerABKA family.</text>
</comment>